<accession>A0A9Q9IFD1</accession>
<evidence type="ECO:0000313" key="7">
    <source>
        <dbReference type="EMBL" id="UWZ54691.1"/>
    </source>
</evidence>
<dbReference type="Proteomes" id="UP001058003">
    <property type="component" value="Chromosome"/>
</dbReference>
<dbReference type="InterPro" id="IPR032808">
    <property type="entry name" value="DoxX"/>
</dbReference>
<dbReference type="Pfam" id="PF07681">
    <property type="entry name" value="DoxX"/>
    <property type="match status" value="1"/>
</dbReference>
<keyword evidence="6" id="KW-0472">Membrane</keyword>
<dbReference type="GO" id="GO:0005886">
    <property type="term" value="C:plasma membrane"/>
    <property type="evidence" value="ECO:0007669"/>
    <property type="project" value="UniProtKB-SubCell"/>
</dbReference>
<dbReference type="KEGG" id="daur:Daura_51205"/>
<evidence type="ECO:0000256" key="4">
    <source>
        <dbReference type="ARBA" id="ARBA00022692"/>
    </source>
</evidence>
<evidence type="ECO:0000256" key="5">
    <source>
        <dbReference type="ARBA" id="ARBA00022989"/>
    </source>
</evidence>
<comment type="subcellular location">
    <subcellularLocation>
        <location evidence="1">Cell membrane</location>
        <topology evidence="1">Multi-pass membrane protein</topology>
    </subcellularLocation>
</comment>
<dbReference type="PANTHER" id="PTHR33452">
    <property type="entry name" value="OXIDOREDUCTASE CATD-RELATED"/>
    <property type="match status" value="1"/>
</dbReference>
<organism evidence="7 8">
    <name type="scientific">Dactylosporangium aurantiacum</name>
    <dbReference type="NCBI Taxonomy" id="35754"/>
    <lineage>
        <taxon>Bacteria</taxon>
        <taxon>Bacillati</taxon>
        <taxon>Actinomycetota</taxon>
        <taxon>Actinomycetes</taxon>
        <taxon>Micromonosporales</taxon>
        <taxon>Micromonosporaceae</taxon>
        <taxon>Dactylosporangium</taxon>
    </lineage>
</organism>
<keyword evidence="3" id="KW-1003">Cell membrane</keyword>
<keyword evidence="5" id="KW-1133">Transmembrane helix</keyword>
<comment type="similarity">
    <text evidence="2">Belongs to the DoxX family.</text>
</comment>
<dbReference type="InterPro" id="IPR051907">
    <property type="entry name" value="DoxX-like_oxidoreductase"/>
</dbReference>
<evidence type="ECO:0000256" key="1">
    <source>
        <dbReference type="ARBA" id="ARBA00004651"/>
    </source>
</evidence>
<keyword evidence="4" id="KW-0812">Transmembrane</keyword>
<evidence type="ECO:0000313" key="8">
    <source>
        <dbReference type="Proteomes" id="UP001058003"/>
    </source>
</evidence>
<name>A0A9Q9IFD1_9ACTN</name>
<dbReference type="RefSeq" id="WP_033359956.1">
    <property type="nucleotide sequence ID" value="NZ_CP073767.1"/>
</dbReference>
<gene>
    <name evidence="7" type="ORF">Daura_51205</name>
</gene>
<dbReference type="PANTHER" id="PTHR33452:SF1">
    <property type="entry name" value="INNER MEMBRANE PROTEIN YPHA-RELATED"/>
    <property type="match status" value="1"/>
</dbReference>
<reference evidence="7" key="1">
    <citation type="submission" date="2021-04" db="EMBL/GenBank/DDBJ databases">
        <title>Dactylosporangium aurantiacum NRRL B-8018 full assembly.</title>
        <authorList>
            <person name="Hartkoorn R.C."/>
            <person name="Beaudoing E."/>
            <person name="Hot D."/>
        </authorList>
    </citation>
    <scope>NUCLEOTIDE SEQUENCE</scope>
    <source>
        <strain evidence="7">NRRL B-8018</strain>
    </source>
</reference>
<evidence type="ECO:0000256" key="6">
    <source>
        <dbReference type="ARBA" id="ARBA00023136"/>
    </source>
</evidence>
<proteinExistence type="inferred from homology"/>
<evidence type="ECO:0000256" key="3">
    <source>
        <dbReference type="ARBA" id="ARBA00022475"/>
    </source>
</evidence>
<dbReference type="AlphaFoldDB" id="A0A9Q9IFD1"/>
<keyword evidence="8" id="KW-1185">Reference proteome</keyword>
<evidence type="ECO:0000256" key="2">
    <source>
        <dbReference type="ARBA" id="ARBA00006679"/>
    </source>
</evidence>
<sequence length="198" mass="21381">MRPVRTAARSMLAAIFVIQGWAAFRDPAKLAGKARPVTDRLEPTLHAVHPRLPTDAETLVRVNGAAQVAGGLLLATGKATTPAALVLAGSLVPTTLAGHAYWEVEDPAQRNQQRINFLKNLGLFGGLLFAALDNEGRPSLAWRTRNTARNARRGAGYTARTARREAQHAVHTAQREARHVVRDARIARLAAQAGRRLG</sequence>
<dbReference type="OrthoDB" id="329282at2"/>
<protein>
    <submittedName>
        <fullName evidence="7">DoxX family protein</fullName>
    </submittedName>
</protein>
<dbReference type="EMBL" id="CP073767">
    <property type="protein sequence ID" value="UWZ54691.1"/>
    <property type="molecule type" value="Genomic_DNA"/>
</dbReference>